<keyword evidence="3" id="KW-1185">Reference proteome</keyword>
<comment type="caution">
    <text evidence="2">The sequence shown here is derived from an EMBL/GenBank/DDBJ whole genome shotgun (WGS) entry which is preliminary data.</text>
</comment>
<dbReference type="AlphaFoldDB" id="E9SI47"/>
<organism evidence="2 3">
    <name type="scientific">Ruminococcus albus 8</name>
    <dbReference type="NCBI Taxonomy" id="246199"/>
    <lineage>
        <taxon>Bacteria</taxon>
        <taxon>Bacillati</taxon>
        <taxon>Bacillota</taxon>
        <taxon>Clostridia</taxon>
        <taxon>Eubacteriales</taxon>
        <taxon>Oscillospiraceae</taxon>
        <taxon>Ruminococcus</taxon>
    </lineage>
</organism>
<dbReference type="EMBL" id="ADKM02000136">
    <property type="protein sequence ID" value="EGC01041.1"/>
    <property type="molecule type" value="Genomic_DNA"/>
</dbReference>
<name>E9SI47_RUMAL</name>
<dbReference type="RefSeq" id="WP_002853595.1">
    <property type="nucleotide sequence ID" value="NZ_ADKM02000136.1"/>
</dbReference>
<accession>E9SI47</accession>
<dbReference type="STRING" id="246199.CUS_4496"/>
<evidence type="ECO:0000256" key="1">
    <source>
        <dbReference type="SAM" id="SignalP"/>
    </source>
</evidence>
<proteinExistence type="predicted"/>
<dbReference type="OrthoDB" id="1164310at2"/>
<evidence type="ECO:0000313" key="2">
    <source>
        <dbReference type="EMBL" id="EGC01041.1"/>
    </source>
</evidence>
<keyword evidence="1" id="KW-0732">Signal</keyword>
<protein>
    <recommendedName>
        <fullName evidence="4">Peptidase C39-like domain-containing protein</fullName>
    </recommendedName>
</protein>
<feature type="chain" id="PRO_5038395943" description="Peptidase C39-like domain-containing protein" evidence="1">
    <location>
        <begin position="22"/>
        <end position="352"/>
    </location>
</feature>
<evidence type="ECO:0008006" key="4">
    <source>
        <dbReference type="Google" id="ProtNLM"/>
    </source>
</evidence>
<evidence type="ECO:0000313" key="3">
    <source>
        <dbReference type="Proteomes" id="UP000004259"/>
    </source>
</evidence>
<feature type="signal peptide" evidence="1">
    <location>
        <begin position="1"/>
        <end position="21"/>
    </location>
</feature>
<sequence>MDFKKIVCSLSAAAIMLGAGAYPAERISASAMTAASYSTSESKPAIIQVLKAKYTLQYVDGKYKSTKNSRIIRRGFYTGYQIRDNLYVINVNYNQYLISTANTHITAVSNSRNSINLGGAISQLGECESSTMYVDGVLKYNGRHDFGCGQVAACTVINNELDKDLNITKGQLINEFKYDKGANPWAGSYNWGYTVGTPMYGIQYMINSYARKYGKSTEYCDTYSMDQKSIISQIDKQVEKGHNVLCGVYQWSDFYDVGTEIHYKSQTDGVHCTGSHYVVILCETGDDNGYYYIADPYYAESNSDPAQGGKKNPYNGYNYYYGLQRAKKSEVAASIQGLSNREWSTRGLIYIK</sequence>
<gene>
    <name evidence="2" type="ORF">CUS_4496</name>
</gene>
<dbReference type="Proteomes" id="UP000004259">
    <property type="component" value="Unassembled WGS sequence"/>
</dbReference>
<reference evidence="2 3" key="1">
    <citation type="submission" date="2011-02" db="EMBL/GenBank/DDBJ databases">
        <authorList>
            <person name="Nelson K.E."/>
            <person name="Sutton G."/>
            <person name="Torralba M."/>
            <person name="Durkin S."/>
            <person name="Harkins D."/>
            <person name="Montgomery R."/>
            <person name="Ziemer C."/>
            <person name="Klaassens E."/>
            <person name="Ocuiv P."/>
            <person name="Morrison M."/>
        </authorList>
    </citation>
    <scope>NUCLEOTIDE SEQUENCE [LARGE SCALE GENOMIC DNA]</scope>
    <source>
        <strain evidence="2 3">8</strain>
    </source>
</reference>